<feature type="domain" description="Serine aminopeptidase S33" evidence="1">
    <location>
        <begin position="53"/>
        <end position="289"/>
    </location>
</feature>
<evidence type="ECO:0000259" key="1">
    <source>
        <dbReference type="Pfam" id="PF12146"/>
    </source>
</evidence>
<dbReference type="InterPro" id="IPR022742">
    <property type="entry name" value="Hydrolase_4"/>
</dbReference>
<dbReference type="Proteomes" id="UP000009881">
    <property type="component" value="Unassembled WGS sequence"/>
</dbReference>
<sequence length="315" mass="34252">MSTNPDGWRTFVARWYGEGRLAFHDANGTAESRPWRGGTLHQDVYDRPEASAPVVVLLHGIQGYGRMFLSVTEGLWRRGCAVVAPDIPGYGLSASRKNRGRRAVADQLDGVEAAVRAAAARWPDRPLVLAGASLGAPLAFATALKVPEVRALTLWTLFSPDDPAVLAATGRFGRFSGATLGVMRPVGRVIPGLPMAAWFILALEHLNAAPGFVRSLKDDPLVAKTTNLRAMLSLQRDLPPLLRWEAWDRPILVMQPGNDRMIPPAATCRAFTRLTAEPRRLEMLDGVEHFPAEPEPLDRAAALMAGFLEEVGIKG</sequence>
<dbReference type="InterPro" id="IPR000073">
    <property type="entry name" value="AB_hydrolase_1"/>
</dbReference>
<accession>K9GNC7</accession>
<protein>
    <submittedName>
        <fullName evidence="2">Lysophospholipase</fullName>
    </submittedName>
</protein>
<dbReference type="SUPFAM" id="SSF53474">
    <property type="entry name" value="alpha/beta-Hydrolases"/>
    <property type="match status" value="1"/>
</dbReference>
<dbReference type="STRING" id="1238182.C882_2912"/>
<comment type="caution">
    <text evidence="2">The sequence shown here is derived from an EMBL/GenBank/DDBJ whole genome shotgun (WGS) entry which is preliminary data.</text>
</comment>
<name>K9GNC7_9PROT</name>
<dbReference type="Pfam" id="PF12146">
    <property type="entry name" value="Hydrolase_4"/>
    <property type="match status" value="1"/>
</dbReference>
<keyword evidence="3" id="KW-1185">Reference proteome</keyword>
<reference evidence="2 3" key="1">
    <citation type="journal article" date="2013" name="Genome Announc.">
        <title>Draft Genome Sequence of an Alphaproteobacterium, Caenispirillum salinarum AK4(T), Isolated from a Solar Saltern.</title>
        <authorList>
            <person name="Khatri I."/>
            <person name="Singh A."/>
            <person name="Korpole S."/>
            <person name="Pinnaka A.K."/>
            <person name="Subramanian S."/>
        </authorList>
    </citation>
    <scope>NUCLEOTIDE SEQUENCE [LARGE SCALE GENOMIC DNA]</scope>
    <source>
        <strain evidence="2 3">AK4</strain>
    </source>
</reference>
<dbReference type="AlphaFoldDB" id="K9GNC7"/>
<proteinExistence type="predicted"/>
<dbReference type="eggNOG" id="COG2267">
    <property type="taxonomic scope" value="Bacteria"/>
</dbReference>
<dbReference type="PRINTS" id="PR00111">
    <property type="entry name" value="ABHYDROLASE"/>
</dbReference>
<dbReference type="RefSeq" id="WP_009542903.1">
    <property type="nucleotide sequence ID" value="NZ_ANHY01000037.1"/>
</dbReference>
<evidence type="ECO:0000313" key="2">
    <source>
        <dbReference type="EMBL" id="EKV26144.1"/>
    </source>
</evidence>
<dbReference type="OrthoDB" id="8107794at2"/>
<dbReference type="EMBL" id="ANHY01000037">
    <property type="protein sequence ID" value="EKV26144.1"/>
    <property type="molecule type" value="Genomic_DNA"/>
</dbReference>
<dbReference type="PANTHER" id="PTHR43689:SF8">
    <property type="entry name" value="ALPHA_BETA-HYDROLASES SUPERFAMILY PROTEIN"/>
    <property type="match status" value="1"/>
</dbReference>
<dbReference type="PANTHER" id="PTHR43689">
    <property type="entry name" value="HYDROLASE"/>
    <property type="match status" value="1"/>
</dbReference>
<evidence type="ECO:0000313" key="3">
    <source>
        <dbReference type="Proteomes" id="UP000009881"/>
    </source>
</evidence>
<gene>
    <name evidence="2" type="ORF">C882_2912</name>
</gene>
<dbReference type="Gene3D" id="3.40.50.1820">
    <property type="entry name" value="alpha/beta hydrolase"/>
    <property type="match status" value="1"/>
</dbReference>
<dbReference type="InterPro" id="IPR029058">
    <property type="entry name" value="AB_hydrolase_fold"/>
</dbReference>
<organism evidence="2 3">
    <name type="scientific">Caenispirillum salinarum AK4</name>
    <dbReference type="NCBI Taxonomy" id="1238182"/>
    <lineage>
        <taxon>Bacteria</taxon>
        <taxon>Pseudomonadati</taxon>
        <taxon>Pseudomonadota</taxon>
        <taxon>Alphaproteobacteria</taxon>
        <taxon>Rhodospirillales</taxon>
        <taxon>Novispirillaceae</taxon>
        <taxon>Caenispirillum</taxon>
    </lineage>
</organism>